<reference evidence="1" key="2">
    <citation type="journal article" date="2015" name="Data Brief">
        <title>Shoot transcriptome of the giant reed, Arundo donax.</title>
        <authorList>
            <person name="Barrero R.A."/>
            <person name="Guerrero F.D."/>
            <person name="Moolhuijzen P."/>
            <person name="Goolsby J.A."/>
            <person name="Tidwell J."/>
            <person name="Bellgard S.E."/>
            <person name="Bellgard M.I."/>
        </authorList>
    </citation>
    <scope>NUCLEOTIDE SEQUENCE</scope>
    <source>
        <tissue evidence="1">Shoot tissue taken approximately 20 cm above the soil surface</tissue>
    </source>
</reference>
<evidence type="ECO:0000313" key="1">
    <source>
        <dbReference type="EMBL" id="JAE36317.1"/>
    </source>
</evidence>
<name>A0A0A9HHT6_ARUDO</name>
<proteinExistence type="predicted"/>
<accession>A0A0A9HHT6</accession>
<dbReference type="AlphaFoldDB" id="A0A0A9HHT6"/>
<sequence>MLGRSGYWRNPKFVRNLV</sequence>
<organism evidence="1">
    <name type="scientific">Arundo donax</name>
    <name type="common">Giant reed</name>
    <name type="synonym">Donax arundinaceus</name>
    <dbReference type="NCBI Taxonomy" id="35708"/>
    <lineage>
        <taxon>Eukaryota</taxon>
        <taxon>Viridiplantae</taxon>
        <taxon>Streptophyta</taxon>
        <taxon>Embryophyta</taxon>
        <taxon>Tracheophyta</taxon>
        <taxon>Spermatophyta</taxon>
        <taxon>Magnoliopsida</taxon>
        <taxon>Liliopsida</taxon>
        <taxon>Poales</taxon>
        <taxon>Poaceae</taxon>
        <taxon>PACMAD clade</taxon>
        <taxon>Arundinoideae</taxon>
        <taxon>Arundineae</taxon>
        <taxon>Arundo</taxon>
    </lineage>
</organism>
<reference evidence="1" key="1">
    <citation type="submission" date="2014-09" db="EMBL/GenBank/DDBJ databases">
        <authorList>
            <person name="Magalhaes I.L.F."/>
            <person name="Oliveira U."/>
            <person name="Santos F.R."/>
            <person name="Vidigal T.H.D.A."/>
            <person name="Brescovit A.D."/>
            <person name="Santos A.J."/>
        </authorList>
    </citation>
    <scope>NUCLEOTIDE SEQUENCE</scope>
    <source>
        <tissue evidence="1">Shoot tissue taken approximately 20 cm above the soil surface</tissue>
    </source>
</reference>
<protein>
    <submittedName>
        <fullName evidence="1">Uncharacterized protein</fullName>
    </submittedName>
</protein>
<dbReference type="EMBL" id="GBRH01161579">
    <property type="protein sequence ID" value="JAE36317.1"/>
    <property type="molecule type" value="Transcribed_RNA"/>
</dbReference>